<sequence>MNKHLHRILIILIFISVSAAAYLFSTPKNNTTPLLINTSTTPQVKIEELKPATLEENKAKKTEDSVPTTPTTLSVVTGTLSVPPTSTTPTETIPVKFKITDKEYEINIKPGASAYEAMDTLRKSNQISFSTKVFSGLGQFVEEVDGIKNSPSTGFYWTFYINNQEAKVGISNYTIKPNDLITWKYENK</sequence>
<accession>A0A1F6PB86</accession>
<dbReference type="EMBL" id="MFRA01000001">
    <property type="protein sequence ID" value="OGH93421.1"/>
    <property type="molecule type" value="Genomic_DNA"/>
</dbReference>
<dbReference type="AlphaFoldDB" id="A0A1F6PB86"/>
<feature type="chain" id="PRO_5009525972" description="Transcobalamin-like C-terminal domain-containing protein" evidence="2">
    <location>
        <begin position="22"/>
        <end position="188"/>
    </location>
</feature>
<feature type="compositionally biased region" description="Low complexity" evidence="1">
    <location>
        <begin position="65"/>
        <end position="87"/>
    </location>
</feature>
<dbReference type="STRING" id="1798705.A2563_02325"/>
<feature type="domain" description="Transcobalamin-like C-terminal" evidence="3">
    <location>
        <begin position="112"/>
        <end position="186"/>
    </location>
</feature>
<dbReference type="InterPro" id="IPR027954">
    <property type="entry name" value="Transcobalamin-like_C"/>
</dbReference>
<comment type="caution">
    <text evidence="4">The sequence shown here is derived from an EMBL/GenBank/DDBJ whole genome shotgun (WGS) entry which is preliminary data.</text>
</comment>
<feature type="region of interest" description="Disordered" evidence="1">
    <location>
        <begin position="56"/>
        <end position="87"/>
    </location>
</feature>
<feature type="signal peptide" evidence="2">
    <location>
        <begin position="1"/>
        <end position="21"/>
    </location>
</feature>
<dbReference type="Proteomes" id="UP000176634">
    <property type="component" value="Unassembled WGS sequence"/>
</dbReference>
<evidence type="ECO:0000259" key="3">
    <source>
        <dbReference type="Pfam" id="PF14478"/>
    </source>
</evidence>
<dbReference type="Gene3D" id="2.170.130.30">
    <property type="match status" value="1"/>
</dbReference>
<evidence type="ECO:0000313" key="5">
    <source>
        <dbReference type="Proteomes" id="UP000176634"/>
    </source>
</evidence>
<dbReference type="Pfam" id="PF14478">
    <property type="entry name" value="DUF4430"/>
    <property type="match status" value="1"/>
</dbReference>
<protein>
    <recommendedName>
        <fullName evidence="3">Transcobalamin-like C-terminal domain-containing protein</fullName>
    </recommendedName>
</protein>
<evidence type="ECO:0000256" key="2">
    <source>
        <dbReference type="SAM" id="SignalP"/>
    </source>
</evidence>
<reference evidence="4 5" key="1">
    <citation type="journal article" date="2016" name="Nat. Commun.">
        <title>Thousands of microbial genomes shed light on interconnected biogeochemical processes in an aquifer system.</title>
        <authorList>
            <person name="Anantharaman K."/>
            <person name="Brown C.T."/>
            <person name="Hug L.A."/>
            <person name="Sharon I."/>
            <person name="Castelle C.J."/>
            <person name="Probst A.J."/>
            <person name="Thomas B.C."/>
            <person name="Singh A."/>
            <person name="Wilkins M.J."/>
            <person name="Karaoz U."/>
            <person name="Brodie E.L."/>
            <person name="Williams K.H."/>
            <person name="Hubbard S.S."/>
            <person name="Banfield J.F."/>
        </authorList>
    </citation>
    <scope>NUCLEOTIDE SEQUENCE [LARGE SCALE GENOMIC DNA]</scope>
</reference>
<evidence type="ECO:0000313" key="4">
    <source>
        <dbReference type="EMBL" id="OGH93421.1"/>
    </source>
</evidence>
<proteinExistence type="predicted"/>
<organism evidence="4 5">
    <name type="scientific">Candidatus Magasanikbacteria bacterium RIFOXYD1_FULL_40_23</name>
    <dbReference type="NCBI Taxonomy" id="1798705"/>
    <lineage>
        <taxon>Bacteria</taxon>
        <taxon>Candidatus Magasanikiibacteriota</taxon>
    </lineage>
</organism>
<keyword evidence="2" id="KW-0732">Signal</keyword>
<gene>
    <name evidence="4" type="ORF">A2563_02325</name>
</gene>
<evidence type="ECO:0000256" key="1">
    <source>
        <dbReference type="SAM" id="MobiDB-lite"/>
    </source>
</evidence>
<name>A0A1F6PB86_9BACT</name>